<evidence type="ECO:0000313" key="3">
    <source>
        <dbReference type="Proteomes" id="UP001610990"/>
    </source>
</evidence>
<evidence type="ECO:0008006" key="4">
    <source>
        <dbReference type="Google" id="ProtNLM"/>
    </source>
</evidence>
<proteinExistence type="predicted"/>
<gene>
    <name evidence="2" type="ORF">ACH4GP_38165</name>
</gene>
<feature type="region of interest" description="Disordered" evidence="1">
    <location>
        <begin position="88"/>
        <end position="156"/>
    </location>
</feature>
<dbReference type="CDD" id="cd00093">
    <property type="entry name" value="HTH_XRE"/>
    <property type="match status" value="1"/>
</dbReference>
<evidence type="ECO:0000256" key="1">
    <source>
        <dbReference type="SAM" id="MobiDB-lite"/>
    </source>
</evidence>
<evidence type="ECO:0000313" key="2">
    <source>
        <dbReference type="EMBL" id="MFH8590134.1"/>
    </source>
</evidence>
<dbReference type="InterPro" id="IPR010982">
    <property type="entry name" value="Lambda_DNA-bd_dom_sf"/>
</dbReference>
<comment type="caution">
    <text evidence="2">The sequence shown here is derived from an EMBL/GenBank/DDBJ whole genome shotgun (WGS) entry which is preliminary data.</text>
</comment>
<dbReference type="Proteomes" id="UP001610990">
    <property type="component" value="Unassembled WGS sequence"/>
</dbReference>
<keyword evidence="3" id="KW-1185">Reference proteome</keyword>
<dbReference type="SUPFAM" id="SSF47413">
    <property type="entry name" value="lambda repressor-like DNA-binding domains"/>
    <property type="match status" value="1"/>
</dbReference>
<dbReference type="EMBL" id="JBIRGH010000050">
    <property type="protein sequence ID" value="MFH8590134.1"/>
    <property type="molecule type" value="Genomic_DNA"/>
</dbReference>
<reference evidence="2 3" key="1">
    <citation type="submission" date="2024-10" db="EMBL/GenBank/DDBJ databases">
        <title>The Natural Products Discovery Center: Release of the First 8490 Sequenced Strains for Exploring Actinobacteria Biosynthetic Diversity.</title>
        <authorList>
            <person name="Kalkreuter E."/>
            <person name="Kautsar S.A."/>
            <person name="Yang D."/>
            <person name="Bader C.D."/>
            <person name="Teijaro C.N."/>
            <person name="Fluegel L."/>
            <person name="Davis C.M."/>
            <person name="Simpson J.R."/>
            <person name="Lauterbach L."/>
            <person name="Steele A.D."/>
            <person name="Gui C."/>
            <person name="Meng S."/>
            <person name="Li G."/>
            <person name="Viehrig K."/>
            <person name="Ye F."/>
            <person name="Su P."/>
            <person name="Kiefer A.F."/>
            <person name="Nichols A."/>
            <person name="Cepeda A.J."/>
            <person name="Yan W."/>
            <person name="Fan B."/>
            <person name="Jiang Y."/>
            <person name="Adhikari A."/>
            <person name="Zheng C.-J."/>
            <person name="Schuster L."/>
            <person name="Cowan T.M."/>
            <person name="Smanski M.J."/>
            <person name="Chevrette M.G."/>
            <person name="De Carvalho L.P.S."/>
            <person name="Shen B."/>
        </authorList>
    </citation>
    <scope>NUCLEOTIDE SEQUENCE [LARGE SCALE GENOMIC DNA]</scope>
    <source>
        <strain evidence="2 3">NPDC018013</strain>
    </source>
</reference>
<dbReference type="InterPro" id="IPR001387">
    <property type="entry name" value="Cro/C1-type_HTH"/>
</dbReference>
<sequence>MQILRQCRGVSRTILTGLIGMSASWVRRVKNGQLQAPSLEMILRAAESLHVQNLDELTSHKMRIDLFSGPGHPQLPTVTDAVNRFPINSSEQARSAAHLQAHPSRNWAARHSRAESPGRHRRITAGLDPGFPTGAAASGVGNPTPHATGRPPRRTA</sequence>
<accession>A0ABW7RPW1</accession>
<name>A0ABW7RPW1_9ACTN</name>
<protein>
    <recommendedName>
        <fullName evidence="4">HTH cro/C1-type domain-containing protein</fullName>
    </recommendedName>
</protein>
<dbReference type="RefSeq" id="WP_397677177.1">
    <property type="nucleotide sequence ID" value="NZ_JBIRGH010000050.1"/>
</dbReference>
<organism evidence="2 3">
    <name type="scientific">Streptomyces celluloflavus</name>
    <dbReference type="NCBI Taxonomy" id="58344"/>
    <lineage>
        <taxon>Bacteria</taxon>
        <taxon>Bacillati</taxon>
        <taxon>Actinomycetota</taxon>
        <taxon>Actinomycetes</taxon>
        <taxon>Kitasatosporales</taxon>
        <taxon>Streptomycetaceae</taxon>
        <taxon>Streptomyces</taxon>
    </lineage>
</organism>